<accession>A0AA37T217</accession>
<evidence type="ECO:0000313" key="2">
    <source>
        <dbReference type="EMBL" id="GLR72131.1"/>
    </source>
</evidence>
<keyword evidence="3" id="KW-1185">Reference proteome</keyword>
<dbReference type="EMBL" id="BSOT01000007">
    <property type="protein sequence ID" value="GLR72131.1"/>
    <property type="molecule type" value="Genomic_DNA"/>
</dbReference>
<dbReference type="AlphaFoldDB" id="A0AA37T217"/>
<feature type="transmembrane region" description="Helical" evidence="1">
    <location>
        <begin position="117"/>
        <end position="136"/>
    </location>
</feature>
<evidence type="ECO:0000313" key="3">
    <source>
        <dbReference type="Proteomes" id="UP001156601"/>
    </source>
</evidence>
<proteinExistence type="predicted"/>
<dbReference type="RefSeq" id="WP_284218493.1">
    <property type="nucleotide sequence ID" value="NZ_BSOT01000007.1"/>
</dbReference>
<reference evidence="2" key="2">
    <citation type="submission" date="2023-01" db="EMBL/GenBank/DDBJ databases">
        <title>Draft genome sequence of Agaribacter marinus strain NBRC 110023.</title>
        <authorList>
            <person name="Sun Q."/>
            <person name="Mori K."/>
        </authorList>
    </citation>
    <scope>NUCLEOTIDE SEQUENCE</scope>
    <source>
        <strain evidence="2">NBRC 110023</strain>
    </source>
</reference>
<dbReference type="Proteomes" id="UP001156601">
    <property type="component" value="Unassembled WGS sequence"/>
</dbReference>
<keyword evidence="1" id="KW-0812">Transmembrane</keyword>
<sequence>MPNKDNNAGNIDVSELRMPERQVDRRKKHRNKDTLYRIVVALNIVAWTMLVSALLVFHYARPDFIAGVQNYWGIDGRDFWSQAHLDNLLLLLQACLIISLSAIVLRTRRSRRKSDSFGYNLLVLFVISIVSLATIYTTV</sequence>
<comment type="caution">
    <text evidence="2">The sequence shown here is derived from an EMBL/GenBank/DDBJ whole genome shotgun (WGS) entry which is preliminary data.</text>
</comment>
<evidence type="ECO:0000256" key="1">
    <source>
        <dbReference type="SAM" id="Phobius"/>
    </source>
</evidence>
<protein>
    <submittedName>
        <fullName evidence="2">Uncharacterized protein</fullName>
    </submittedName>
</protein>
<keyword evidence="1" id="KW-0472">Membrane</keyword>
<feature type="transmembrane region" description="Helical" evidence="1">
    <location>
        <begin position="35"/>
        <end position="60"/>
    </location>
</feature>
<reference evidence="2" key="1">
    <citation type="journal article" date="2014" name="Int. J. Syst. Evol. Microbiol.">
        <title>Complete genome sequence of Corynebacterium casei LMG S-19264T (=DSM 44701T), isolated from a smear-ripened cheese.</title>
        <authorList>
            <consortium name="US DOE Joint Genome Institute (JGI-PGF)"/>
            <person name="Walter F."/>
            <person name="Albersmeier A."/>
            <person name="Kalinowski J."/>
            <person name="Ruckert C."/>
        </authorList>
    </citation>
    <scope>NUCLEOTIDE SEQUENCE</scope>
    <source>
        <strain evidence="2">NBRC 110023</strain>
    </source>
</reference>
<keyword evidence="1" id="KW-1133">Transmembrane helix</keyword>
<name>A0AA37T217_9ALTE</name>
<organism evidence="2 3">
    <name type="scientific">Agaribacter marinus</name>
    <dbReference type="NCBI Taxonomy" id="1431249"/>
    <lineage>
        <taxon>Bacteria</taxon>
        <taxon>Pseudomonadati</taxon>
        <taxon>Pseudomonadota</taxon>
        <taxon>Gammaproteobacteria</taxon>
        <taxon>Alteromonadales</taxon>
        <taxon>Alteromonadaceae</taxon>
        <taxon>Agaribacter</taxon>
    </lineage>
</organism>
<gene>
    <name evidence="2" type="ORF">GCM10007852_30390</name>
</gene>
<feature type="transmembrane region" description="Helical" evidence="1">
    <location>
        <begin position="88"/>
        <end position="105"/>
    </location>
</feature>